<feature type="compositionally biased region" description="Basic and acidic residues" evidence="1">
    <location>
        <begin position="27"/>
        <end position="44"/>
    </location>
</feature>
<keyword evidence="3" id="KW-1185">Reference proteome</keyword>
<gene>
    <name evidence="2" type="ORF">JOQ06_020742</name>
</gene>
<comment type="caution">
    <text evidence="2">The sequence shown here is derived from an EMBL/GenBank/DDBJ whole genome shotgun (WGS) entry which is preliminary data.</text>
</comment>
<reference evidence="2" key="1">
    <citation type="submission" date="2022-11" db="EMBL/GenBank/DDBJ databases">
        <title>Chromosome-level genome of Pogonophryne albipinna.</title>
        <authorList>
            <person name="Jo E."/>
        </authorList>
    </citation>
    <scope>NUCLEOTIDE SEQUENCE</scope>
    <source>
        <strain evidence="2">SGF0006</strain>
        <tissue evidence="2">Muscle</tissue>
    </source>
</reference>
<evidence type="ECO:0000313" key="3">
    <source>
        <dbReference type="Proteomes" id="UP001219934"/>
    </source>
</evidence>
<feature type="compositionally biased region" description="Basic and acidic residues" evidence="1">
    <location>
        <begin position="1"/>
        <end position="12"/>
    </location>
</feature>
<feature type="region of interest" description="Disordered" evidence="1">
    <location>
        <begin position="1"/>
        <end position="44"/>
    </location>
</feature>
<organism evidence="2 3">
    <name type="scientific">Pogonophryne albipinna</name>
    <dbReference type="NCBI Taxonomy" id="1090488"/>
    <lineage>
        <taxon>Eukaryota</taxon>
        <taxon>Metazoa</taxon>
        <taxon>Chordata</taxon>
        <taxon>Craniata</taxon>
        <taxon>Vertebrata</taxon>
        <taxon>Euteleostomi</taxon>
        <taxon>Actinopterygii</taxon>
        <taxon>Neopterygii</taxon>
        <taxon>Teleostei</taxon>
        <taxon>Neoteleostei</taxon>
        <taxon>Acanthomorphata</taxon>
        <taxon>Eupercaria</taxon>
        <taxon>Perciformes</taxon>
        <taxon>Notothenioidei</taxon>
        <taxon>Pogonophryne</taxon>
    </lineage>
</organism>
<accession>A0AAD6BRM8</accession>
<dbReference type="AlphaFoldDB" id="A0AAD6BRM8"/>
<dbReference type="Proteomes" id="UP001219934">
    <property type="component" value="Unassembled WGS sequence"/>
</dbReference>
<protein>
    <submittedName>
        <fullName evidence="2">Uncharacterized protein</fullName>
    </submittedName>
</protein>
<proteinExistence type="predicted"/>
<sequence>MWRREQGFTLKEKKLHQQNTDGEEEEIKQVEEEEAAKVESHAPESRRYSVYRSQCYYCMMDGSDAGAEEERGVGGDEVGAAQSTECENSSNMKSFIPVPWSFVITGRLEQRLPADEGRCGTKQQSPV</sequence>
<evidence type="ECO:0000313" key="2">
    <source>
        <dbReference type="EMBL" id="KAJ4949224.1"/>
    </source>
</evidence>
<dbReference type="EMBL" id="JAPTMU010000001">
    <property type="protein sequence ID" value="KAJ4949224.1"/>
    <property type="molecule type" value="Genomic_DNA"/>
</dbReference>
<evidence type="ECO:0000256" key="1">
    <source>
        <dbReference type="SAM" id="MobiDB-lite"/>
    </source>
</evidence>
<feature type="non-terminal residue" evidence="2">
    <location>
        <position position="1"/>
    </location>
</feature>
<name>A0AAD6BRM8_9TELE</name>